<dbReference type="SUPFAM" id="SSF51905">
    <property type="entry name" value="FAD/NAD(P)-binding domain"/>
    <property type="match status" value="1"/>
</dbReference>
<name>A0A1G5PGN2_9PSED</name>
<dbReference type="Proteomes" id="UP000183046">
    <property type="component" value="Unassembled WGS sequence"/>
</dbReference>
<organism evidence="4 5">
    <name type="scientific">Pseudomonas oryzihabitans</name>
    <dbReference type="NCBI Taxonomy" id="47885"/>
    <lineage>
        <taxon>Bacteria</taxon>
        <taxon>Pseudomonadati</taxon>
        <taxon>Pseudomonadota</taxon>
        <taxon>Gammaproteobacteria</taxon>
        <taxon>Pseudomonadales</taxon>
        <taxon>Pseudomonadaceae</taxon>
        <taxon>Pseudomonas</taxon>
    </lineage>
</organism>
<dbReference type="InterPro" id="IPR006076">
    <property type="entry name" value="FAD-dep_OxRdtase"/>
</dbReference>
<keyword evidence="1" id="KW-0560">Oxidoreductase</keyword>
<gene>
    <name evidence="4" type="ORF">SAMN05216279_12928</name>
</gene>
<accession>A0A1G5PGN2</accession>
<dbReference type="AlphaFoldDB" id="A0A1G5PGN2"/>
<dbReference type="Gene3D" id="3.50.50.60">
    <property type="entry name" value="FAD/NAD(P)-binding domain"/>
    <property type="match status" value="1"/>
</dbReference>
<dbReference type="PANTHER" id="PTHR13847">
    <property type="entry name" value="SARCOSINE DEHYDROGENASE-RELATED"/>
    <property type="match status" value="1"/>
</dbReference>
<dbReference type="PANTHER" id="PTHR13847:SF281">
    <property type="entry name" value="FAD DEPENDENT OXIDOREDUCTASE DOMAIN-CONTAINING PROTEIN"/>
    <property type="match status" value="1"/>
</dbReference>
<comment type="caution">
    <text evidence="4">The sequence shown here is derived from an EMBL/GenBank/DDBJ whole genome shotgun (WGS) entry which is preliminary data.</text>
</comment>
<reference evidence="5" key="1">
    <citation type="submission" date="2016-10" db="EMBL/GenBank/DDBJ databases">
        <authorList>
            <person name="de Groot N.N."/>
        </authorList>
    </citation>
    <scope>NUCLEOTIDE SEQUENCE [LARGE SCALE GENOMIC DNA]</scope>
    <source>
        <strain evidence="5">DSM 15758</strain>
    </source>
</reference>
<dbReference type="GO" id="GO:0016491">
    <property type="term" value="F:oxidoreductase activity"/>
    <property type="evidence" value="ECO:0007669"/>
    <property type="project" value="UniProtKB-KW"/>
</dbReference>
<dbReference type="InterPro" id="IPR036188">
    <property type="entry name" value="FAD/NAD-bd_sf"/>
</dbReference>
<evidence type="ECO:0000259" key="3">
    <source>
        <dbReference type="Pfam" id="PF01266"/>
    </source>
</evidence>
<evidence type="ECO:0000313" key="5">
    <source>
        <dbReference type="Proteomes" id="UP000183046"/>
    </source>
</evidence>
<dbReference type="eggNOG" id="COG0665">
    <property type="taxonomic scope" value="Bacteria"/>
</dbReference>
<sequence length="103" mass="10696">MDAARLSPGQPLPPSLWAATAIPGPPLQPLQGTQRTDVLVIGGGYTGLSTALHLAEAGVDVCLLEAHQLGWGASGRNGGQVNPTLKYDPMNWNGCSARPERSP</sequence>
<dbReference type="EMBL" id="FMWB01000029">
    <property type="protein sequence ID" value="SCZ48653.1"/>
    <property type="molecule type" value="Genomic_DNA"/>
</dbReference>
<dbReference type="GO" id="GO:0005737">
    <property type="term" value="C:cytoplasm"/>
    <property type="evidence" value="ECO:0007669"/>
    <property type="project" value="TreeGrafter"/>
</dbReference>
<feature type="region of interest" description="Disordered" evidence="2">
    <location>
        <begin position="73"/>
        <end position="103"/>
    </location>
</feature>
<protein>
    <submittedName>
        <fullName evidence="4">FAD dependent oxidoreductase</fullName>
    </submittedName>
</protein>
<feature type="domain" description="FAD dependent oxidoreductase" evidence="3">
    <location>
        <begin position="37"/>
        <end position="89"/>
    </location>
</feature>
<evidence type="ECO:0000256" key="2">
    <source>
        <dbReference type="SAM" id="MobiDB-lite"/>
    </source>
</evidence>
<evidence type="ECO:0000256" key="1">
    <source>
        <dbReference type="ARBA" id="ARBA00023002"/>
    </source>
</evidence>
<proteinExistence type="predicted"/>
<dbReference type="RefSeq" id="WP_390896167.1">
    <property type="nucleotide sequence ID" value="NZ_VEHR01000037.1"/>
</dbReference>
<evidence type="ECO:0000313" key="4">
    <source>
        <dbReference type="EMBL" id="SCZ48653.1"/>
    </source>
</evidence>
<dbReference type="Pfam" id="PF01266">
    <property type="entry name" value="DAO"/>
    <property type="match status" value="1"/>
</dbReference>